<dbReference type="AlphaFoldDB" id="A0A917B275"/>
<reference evidence="2" key="1">
    <citation type="journal article" date="2014" name="Int. J. Syst. Evol. Microbiol.">
        <title>Complete genome sequence of Corynebacterium casei LMG S-19264T (=DSM 44701T), isolated from a smear-ripened cheese.</title>
        <authorList>
            <consortium name="US DOE Joint Genome Institute (JGI-PGF)"/>
            <person name="Walter F."/>
            <person name="Albersmeier A."/>
            <person name="Kalinowski J."/>
            <person name="Ruckert C."/>
        </authorList>
    </citation>
    <scope>NUCLEOTIDE SEQUENCE</scope>
    <source>
        <strain evidence="2">CGMCC 1.12153</strain>
    </source>
</reference>
<sequence length="299" mass="34793">MSYIDQLKKNYPSLIVYESGMEQPVDDYRLFRTADEVIIGIASSDLPEREYALLSAFLQPVEWNEGHLTEKERQWKDFIDRKDEQLLVLDQPLKIRFILFSISDLSTDHDTFREALQASFPSEMPLIWLGTTEGLIIEEFFEPEQEAVSLHSVVDVLMSDFYTKLHFYISEEMNEIDSAPDHYTWAYKCFSLSKKYKLGKVVTFDQVVPYVFIDALPQEELEALKQTILKEVASDRDLLRTIKVFLESGSNTSLAAKLLFMHRNSLQYRVDKFIEKTGVDIKQFQQGLIVYLLLLEVSL</sequence>
<comment type="caution">
    <text evidence="2">The sequence shown here is derived from an EMBL/GenBank/DDBJ whole genome shotgun (WGS) entry which is preliminary data.</text>
</comment>
<keyword evidence="3" id="KW-1185">Reference proteome</keyword>
<organism evidence="2 3">
    <name type="scientific">Halobacillus andaensis</name>
    <dbReference type="NCBI Taxonomy" id="1176239"/>
    <lineage>
        <taxon>Bacteria</taxon>
        <taxon>Bacillati</taxon>
        <taxon>Bacillota</taxon>
        <taxon>Bacilli</taxon>
        <taxon>Bacillales</taxon>
        <taxon>Bacillaceae</taxon>
        <taxon>Halobacillus</taxon>
    </lineage>
</organism>
<gene>
    <name evidence="2" type="primary">yxkF</name>
    <name evidence="2" type="ORF">GCM10010954_13490</name>
</gene>
<dbReference type="Pfam" id="PF13556">
    <property type="entry name" value="HTH_30"/>
    <property type="match status" value="1"/>
</dbReference>
<dbReference type="EMBL" id="BMEL01000001">
    <property type="protein sequence ID" value="GGF16163.1"/>
    <property type="molecule type" value="Genomic_DNA"/>
</dbReference>
<dbReference type="PANTHER" id="PTHR33744:SF15">
    <property type="entry name" value="CARBOHYDRATE DIACID REGULATOR"/>
    <property type="match status" value="1"/>
</dbReference>
<dbReference type="InterPro" id="IPR009057">
    <property type="entry name" value="Homeodomain-like_sf"/>
</dbReference>
<dbReference type="SUPFAM" id="SSF46689">
    <property type="entry name" value="Homeodomain-like"/>
    <property type="match status" value="1"/>
</dbReference>
<dbReference type="RefSeq" id="WP_188376672.1">
    <property type="nucleotide sequence ID" value="NZ_BMEL01000001.1"/>
</dbReference>
<feature type="domain" description="PucR C-terminal helix-turn-helix" evidence="1">
    <location>
        <begin position="238"/>
        <end position="294"/>
    </location>
</feature>
<reference evidence="2" key="2">
    <citation type="submission" date="2020-09" db="EMBL/GenBank/DDBJ databases">
        <authorList>
            <person name="Sun Q."/>
            <person name="Zhou Y."/>
        </authorList>
    </citation>
    <scope>NUCLEOTIDE SEQUENCE</scope>
    <source>
        <strain evidence="2">CGMCC 1.12153</strain>
    </source>
</reference>
<protein>
    <recommendedName>
        <fullName evidence="1">PucR C-terminal helix-turn-helix domain-containing protein</fullName>
    </recommendedName>
</protein>
<dbReference type="InterPro" id="IPR051448">
    <property type="entry name" value="CdaR-like_regulators"/>
</dbReference>
<evidence type="ECO:0000313" key="3">
    <source>
        <dbReference type="Proteomes" id="UP000660110"/>
    </source>
</evidence>
<dbReference type="InterPro" id="IPR042070">
    <property type="entry name" value="PucR_C-HTH_sf"/>
</dbReference>
<dbReference type="Gene3D" id="1.10.10.2840">
    <property type="entry name" value="PucR C-terminal helix-turn-helix domain"/>
    <property type="match status" value="1"/>
</dbReference>
<evidence type="ECO:0000259" key="1">
    <source>
        <dbReference type="Pfam" id="PF13556"/>
    </source>
</evidence>
<dbReference type="Proteomes" id="UP000660110">
    <property type="component" value="Unassembled WGS sequence"/>
</dbReference>
<accession>A0A917B275</accession>
<dbReference type="PANTHER" id="PTHR33744">
    <property type="entry name" value="CARBOHYDRATE DIACID REGULATOR"/>
    <property type="match status" value="1"/>
</dbReference>
<evidence type="ECO:0000313" key="2">
    <source>
        <dbReference type="EMBL" id="GGF16163.1"/>
    </source>
</evidence>
<dbReference type="InterPro" id="IPR025736">
    <property type="entry name" value="PucR_C-HTH_dom"/>
</dbReference>
<proteinExistence type="predicted"/>
<name>A0A917B275_HALAA</name>